<dbReference type="EMBL" id="MFNF01000040">
    <property type="protein sequence ID" value="OGH01056.1"/>
    <property type="molecule type" value="Genomic_DNA"/>
</dbReference>
<reference evidence="1 2" key="1">
    <citation type="journal article" date="2016" name="Nat. Commun.">
        <title>Thousands of microbial genomes shed light on interconnected biogeochemical processes in an aquifer system.</title>
        <authorList>
            <person name="Anantharaman K."/>
            <person name="Brown C.T."/>
            <person name="Hug L.A."/>
            <person name="Sharon I."/>
            <person name="Castelle C.J."/>
            <person name="Probst A.J."/>
            <person name="Thomas B.C."/>
            <person name="Singh A."/>
            <person name="Wilkins M.J."/>
            <person name="Karaoz U."/>
            <person name="Brodie E.L."/>
            <person name="Williams K.H."/>
            <person name="Hubbard S.S."/>
            <person name="Banfield J.F."/>
        </authorList>
    </citation>
    <scope>NUCLEOTIDE SEQUENCE [LARGE SCALE GENOMIC DNA]</scope>
</reference>
<accession>A0A1F6GSB6</accession>
<comment type="caution">
    <text evidence="1">The sequence shown here is derived from an EMBL/GenBank/DDBJ whole genome shotgun (WGS) entry which is preliminary data.</text>
</comment>
<proteinExistence type="predicted"/>
<evidence type="ECO:0000313" key="1">
    <source>
        <dbReference type="EMBL" id="OGH01056.1"/>
    </source>
</evidence>
<dbReference type="AlphaFoldDB" id="A0A1F6GSB6"/>
<dbReference type="Proteomes" id="UP000177583">
    <property type="component" value="Unassembled WGS sequence"/>
</dbReference>
<protein>
    <submittedName>
        <fullName evidence="1">Uncharacterized protein</fullName>
    </submittedName>
</protein>
<organism evidence="1 2">
    <name type="scientific">Candidatus Lambdaproteobacteria bacterium RIFOXYD2_FULL_56_26</name>
    <dbReference type="NCBI Taxonomy" id="1817773"/>
    <lineage>
        <taxon>Bacteria</taxon>
        <taxon>Pseudomonadati</taxon>
        <taxon>Pseudomonadota</taxon>
        <taxon>Candidatus Lambdaproteobacteria</taxon>
    </lineage>
</organism>
<evidence type="ECO:0000313" key="2">
    <source>
        <dbReference type="Proteomes" id="UP000177583"/>
    </source>
</evidence>
<name>A0A1F6GSB6_9PROT</name>
<gene>
    <name evidence="1" type="ORF">A2557_00460</name>
</gene>
<sequence>MLYRKNGLEAKEKIASLAGLWCRRWACPFGLAWGGMGPPPVWTGLGLGSPPWVKPEAGP</sequence>